<evidence type="ECO:0000256" key="1">
    <source>
        <dbReference type="SAM" id="MobiDB-lite"/>
    </source>
</evidence>
<proteinExistence type="predicted"/>
<dbReference type="PATRIC" id="fig|294.162.peg.3176"/>
<feature type="region of interest" description="Disordered" evidence="1">
    <location>
        <begin position="29"/>
        <end position="51"/>
    </location>
</feature>
<dbReference type="Proteomes" id="UP000050349">
    <property type="component" value="Unassembled WGS sequence"/>
</dbReference>
<sequence>MLAMVVNDNAGGLNARVVWAIIASKLAPTGGRRSELMQHQIRSPGPTPDLQ</sequence>
<organism evidence="2 3">
    <name type="scientific">Pseudomonas fluorescens</name>
    <dbReference type="NCBI Taxonomy" id="294"/>
    <lineage>
        <taxon>Bacteria</taxon>
        <taxon>Pseudomonadati</taxon>
        <taxon>Pseudomonadota</taxon>
        <taxon>Gammaproteobacteria</taxon>
        <taxon>Pseudomonadales</taxon>
        <taxon>Pseudomonadaceae</taxon>
        <taxon>Pseudomonas</taxon>
    </lineage>
</organism>
<protein>
    <submittedName>
        <fullName evidence="2">Uncharacterized protein</fullName>
    </submittedName>
</protein>
<reference evidence="2 3" key="1">
    <citation type="submission" date="2015-09" db="EMBL/GenBank/DDBJ databases">
        <authorList>
            <person name="Jackson K.R."/>
            <person name="Lunt B.L."/>
            <person name="Fisher J.N.B."/>
            <person name="Gardner A.V."/>
            <person name="Bailey M.E."/>
            <person name="Deus L.M."/>
            <person name="Earl A.S."/>
            <person name="Gibby P.D."/>
            <person name="Hartmann K.A."/>
            <person name="Liu J.E."/>
            <person name="Manci A.M."/>
            <person name="Nielsen D.A."/>
            <person name="Solomon M.B."/>
            <person name="Breakwell D.P."/>
            <person name="Burnett S.H."/>
            <person name="Grose J.H."/>
        </authorList>
    </citation>
    <scope>NUCLEOTIDE SEQUENCE [LARGE SCALE GENOMIC DNA]</scope>
    <source>
        <strain evidence="2 3">S613</strain>
    </source>
</reference>
<gene>
    <name evidence="2" type="ORF">AN403_3418</name>
</gene>
<name>A0A0P8X039_PSEFL</name>
<evidence type="ECO:0000313" key="2">
    <source>
        <dbReference type="EMBL" id="KPU59029.1"/>
    </source>
</evidence>
<evidence type="ECO:0000313" key="3">
    <source>
        <dbReference type="Proteomes" id="UP000050349"/>
    </source>
</evidence>
<dbReference type="AlphaFoldDB" id="A0A0P8X039"/>
<accession>A0A0P8X039</accession>
<dbReference type="EMBL" id="LJXB01000079">
    <property type="protein sequence ID" value="KPU59029.1"/>
    <property type="molecule type" value="Genomic_DNA"/>
</dbReference>
<comment type="caution">
    <text evidence="2">The sequence shown here is derived from an EMBL/GenBank/DDBJ whole genome shotgun (WGS) entry which is preliminary data.</text>
</comment>